<proteinExistence type="predicted"/>
<dbReference type="KEGG" id="cmb:CSW64_14165"/>
<dbReference type="PANTHER" id="PTHR13593">
    <property type="match status" value="1"/>
</dbReference>
<evidence type="ECO:0000313" key="2">
    <source>
        <dbReference type="EMBL" id="ATQ43473.1"/>
    </source>
</evidence>
<dbReference type="GO" id="GO:0008081">
    <property type="term" value="F:phosphoric diester hydrolase activity"/>
    <property type="evidence" value="ECO:0007669"/>
    <property type="project" value="InterPro"/>
</dbReference>
<keyword evidence="1" id="KW-0812">Transmembrane</keyword>
<keyword evidence="1" id="KW-0472">Membrane</keyword>
<dbReference type="InterPro" id="IPR051057">
    <property type="entry name" value="PI-PLC_domain"/>
</dbReference>
<feature type="transmembrane region" description="Helical" evidence="1">
    <location>
        <begin position="319"/>
        <end position="350"/>
    </location>
</feature>
<evidence type="ECO:0000313" key="3">
    <source>
        <dbReference type="Proteomes" id="UP000228945"/>
    </source>
</evidence>
<dbReference type="GO" id="GO:0006629">
    <property type="term" value="P:lipid metabolic process"/>
    <property type="evidence" value="ECO:0007669"/>
    <property type="project" value="InterPro"/>
</dbReference>
<dbReference type="AlphaFoldDB" id="A0A2D2AZP0"/>
<accession>A0A2D2AZP0</accession>
<dbReference type="InterPro" id="IPR017946">
    <property type="entry name" value="PLC-like_Pdiesterase_TIM-brl"/>
</dbReference>
<dbReference type="EMBL" id="CP024201">
    <property type="protein sequence ID" value="ATQ43473.1"/>
    <property type="molecule type" value="Genomic_DNA"/>
</dbReference>
<dbReference type="Proteomes" id="UP000228945">
    <property type="component" value="Chromosome"/>
</dbReference>
<name>A0A2D2AZP0_9CAUL</name>
<keyword evidence="1" id="KW-1133">Transmembrane helix</keyword>
<keyword evidence="3" id="KW-1185">Reference proteome</keyword>
<dbReference type="Pfam" id="PF26178">
    <property type="entry name" value="PI-PLC_cat"/>
    <property type="match status" value="1"/>
</dbReference>
<dbReference type="RefSeq" id="WP_099622724.1">
    <property type="nucleotide sequence ID" value="NZ_CP024201.1"/>
</dbReference>
<dbReference type="Gene3D" id="3.20.20.190">
    <property type="entry name" value="Phosphatidylinositol (PI) phosphodiesterase"/>
    <property type="match status" value="1"/>
</dbReference>
<dbReference type="PROSITE" id="PS50007">
    <property type="entry name" value="PIPLC_X_DOMAIN"/>
    <property type="match status" value="1"/>
</dbReference>
<protein>
    <recommendedName>
        <fullName evidence="4">Phosphatidylinositol diacylglycerol-lyase</fullName>
    </recommendedName>
</protein>
<evidence type="ECO:0000256" key="1">
    <source>
        <dbReference type="SAM" id="Phobius"/>
    </source>
</evidence>
<gene>
    <name evidence="2" type="ORF">CSW64_14165</name>
</gene>
<reference evidence="2 3" key="1">
    <citation type="submission" date="2017-10" db="EMBL/GenBank/DDBJ databases">
        <title>Genome sequence of Caulobacter mirabilis FWC38.</title>
        <authorList>
            <person name="Fiebig A."/>
            <person name="Crosson S."/>
        </authorList>
    </citation>
    <scope>NUCLEOTIDE SEQUENCE [LARGE SCALE GENOMIC DNA]</scope>
    <source>
        <strain evidence="2 3">FWC 38</strain>
    </source>
</reference>
<dbReference type="OrthoDB" id="5240859at2"/>
<sequence length="725" mass="79551">MSIDCREVHGDHGFCHCVMSHAGGTPRQPMDGEWSRLAGGQGVTAFVRSIFNLGEGEGRLTMGRLQSDGGLASTMIRDMHGIYLSLSGAGAALARSAIIAQTDIPLTALNLRNDETGSHIDVWTAQGWMSTSGADIGELQVMMRQAIPVNGRFHYRVLINGAGQGGFILSADQPFNAVLYKAPVLVQKQAMRVAADSPGLHIILMRSMEDQTFPLGALLTIRASDGTTFDREVFTDSRFVKRTGRSVRGVFLHRPAAATFELEVVAIKGTGFHLLFQNAPRAEILPTMQKALSTIYRQDMAECCDRAHGENSLQCSLCLVAGAAVAFTTFLIATAAVVGSVAFTGGTILASFATCGLTIGRILLMALVSLGSNGFLTAICYMLGSCDASPEIKRVVDSGRGNTQRYDQLCYLTTHNAFSYRSLVAPLSAQQGHSIRRQLESGVEALMLDIWRYASPDDAYLCHEPCDSWKRHIVGRPEGPMKLAAELTQVVEVLAAEPQRIVTLIFESRLGNPAPDRLLTTAFDQAGATSRLFYADRENVRGDKRWNVATQGWPTRRWMIDNDFRLVVFSDSAAETWSSCQVRDADGLPFLWRYAAETVYGDDSMNLDKPAATRRCSLRFTDRMPPLPNGERRWPLLIMNYFPTFAVGSFNQAAFHIHNSYARLSAKTNQVTDAAGRPPNFLAIDYFELGADDGPRRVWTEANQRWSAHWTATEADADTPSLEPI</sequence>
<dbReference type="PANTHER" id="PTHR13593:SF140">
    <property type="entry name" value="PLC-LIKE PHOSPHODIESTERASE"/>
    <property type="match status" value="1"/>
</dbReference>
<dbReference type="SUPFAM" id="SSF51695">
    <property type="entry name" value="PLC-like phosphodiesterases"/>
    <property type="match status" value="1"/>
</dbReference>
<organism evidence="2 3">
    <name type="scientific">Caulobacter mirabilis</name>
    <dbReference type="NCBI Taxonomy" id="69666"/>
    <lineage>
        <taxon>Bacteria</taxon>
        <taxon>Pseudomonadati</taxon>
        <taxon>Pseudomonadota</taxon>
        <taxon>Alphaproteobacteria</taxon>
        <taxon>Caulobacterales</taxon>
        <taxon>Caulobacteraceae</taxon>
        <taxon>Caulobacter</taxon>
    </lineage>
</organism>
<evidence type="ECO:0008006" key="4">
    <source>
        <dbReference type="Google" id="ProtNLM"/>
    </source>
</evidence>